<keyword evidence="8" id="KW-0795">Thyroid hormone</keyword>
<keyword evidence="10" id="KW-1015">Disulfide bond</keyword>
<feature type="region of interest" description="Disordered" evidence="16">
    <location>
        <begin position="1507"/>
        <end position="1529"/>
    </location>
</feature>
<evidence type="ECO:0000313" key="19">
    <source>
        <dbReference type="Proteomes" id="UP000324091"/>
    </source>
</evidence>
<feature type="compositionally biased region" description="Acidic residues" evidence="16">
    <location>
        <begin position="1507"/>
        <end position="1522"/>
    </location>
</feature>
<feature type="region of interest" description="Disordered" evidence="16">
    <location>
        <begin position="2546"/>
        <end position="2603"/>
    </location>
</feature>
<evidence type="ECO:0000256" key="15">
    <source>
        <dbReference type="SAM" id="Coils"/>
    </source>
</evidence>
<keyword evidence="6" id="KW-0405">Iodination</keyword>
<dbReference type="GO" id="GO:0005634">
    <property type="term" value="C:nucleus"/>
    <property type="evidence" value="ECO:0007669"/>
    <property type="project" value="UniProtKB-SubCell"/>
</dbReference>
<dbReference type="InterPro" id="IPR009057">
    <property type="entry name" value="Homeodomain-like_sf"/>
</dbReference>
<keyword evidence="15" id="KW-0175">Coiled coil</keyword>
<keyword evidence="4" id="KW-0893">Thyroid hormones biosynthesis</keyword>
<name>A0A5C6PLR1_9TELE</name>
<organism evidence="18 19">
    <name type="scientific">Takifugu flavidus</name>
    <name type="common">sansaifugu</name>
    <dbReference type="NCBI Taxonomy" id="433684"/>
    <lineage>
        <taxon>Eukaryota</taxon>
        <taxon>Metazoa</taxon>
        <taxon>Chordata</taxon>
        <taxon>Craniata</taxon>
        <taxon>Vertebrata</taxon>
        <taxon>Euteleostomi</taxon>
        <taxon>Actinopterygii</taxon>
        <taxon>Neopterygii</taxon>
        <taxon>Teleostei</taxon>
        <taxon>Neoteleostei</taxon>
        <taxon>Acanthomorphata</taxon>
        <taxon>Eupercaria</taxon>
        <taxon>Tetraodontiformes</taxon>
        <taxon>Tetradontoidea</taxon>
        <taxon>Tetraodontidae</taxon>
        <taxon>Takifugu</taxon>
    </lineage>
</organism>
<evidence type="ECO:0000256" key="1">
    <source>
        <dbReference type="ARBA" id="ARBA00004123"/>
    </source>
</evidence>
<comment type="caution">
    <text evidence="18">The sequence shown here is derived from an EMBL/GenBank/DDBJ whole genome shotgun (WGS) entry which is preliminary data.</text>
</comment>
<feature type="region of interest" description="Disordered" evidence="16">
    <location>
        <begin position="1880"/>
        <end position="1938"/>
    </location>
</feature>
<feature type="coiled-coil region" evidence="15">
    <location>
        <begin position="1542"/>
        <end position="1605"/>
    </location>
</feature>
<dbReference type="EMBL" id="RHFK02000002">
    <property type="protein sequence ID" value="TWW79869.1"/>
    <property type="molecule type" value="Genomic_DNA"/>
</dbReference>
<gene>
    <name evidence="18" type="ORF">D4764_10G0008990</name>
</gene>
<dbReference type="PROSITE" id="PS00941">
    <property type="entry name" value="CARBOXYLESTERASE_B_2"/>
    <property type="match status" value="1"/>
</dbReference>
<evidence type="ECO:0000256" key="13">
    <source>
        <dbReference type="ARBA" id="ARBA00046595"/>
    </source>
</evidence>
<dbReference type="PANTHER" id="PTHR16088">
    <property type="entry name" value="YY1 ASSOCIATED PROTEIN-RELATED"/>
    <property type="match status" value="1"/>
</dbReference>
<dbReference type="Pfam" id="PF21227">
    <property type="entry name" value="Myb_DNA-binding_7"/>
    <property type="match status" value="1"/>
</dbReference>
<feature type="compositionally biased region" description="Acidic residues" evidence="16">
    <location>
        <begin position="1320"/>
        <end position="1350"/>
    </location>
</feature>
<dbReference type="Gene3D" id="1.10.10.60">
    <property type="entry name" value="Homeodomain-like"/>
    <property type="match status" value="1"/>
</dbReference>
<dbReference type="Pfam" id="PF00135">
    <property type="entry name" value="COesterase"/>
    <property type="match status" value="2"/>
</dbReference>
<evidence type="ECO:0000256" key="8">
    <source>
        <dbReference type="ARBA" id="ARBA00022920"/>
    </source>
</evidence>
<feature type="compositionally biased region" description="Acidic residues" evidence="16">
    <location>
        <begin position="2061"/>
        <end position="2072"/>
    </location>
</feature>
<sequence length="2724" mass="302601">MNPREEGFEGESTEHSRQCAAHEHLNSAQEDGKFSVLQTGGDAGWCVNPQNGEQIQMATLSPGGQLTCPSRCQLLAFQCKSDGSFQPLQCDMNSCWCVSEDGQELLSVPPPPLPMCDNGSTDLMLMVTWSAKVSDLATSDLPNLQDFSQFLNDSSLLRGIRDIMGNIQSILASKPKLVSVKSPSLGCSRGYRLDLSGAGCLICPAGTLSTEGGCALCPQGTYQDQEGRDFCHKCPRGSSLTGASSVNQCVTDCQRRGLRCSEKGDFLPAQPDFLSGRWRCVSSEGLDLDWSNSEKALTDEECSDVIVNADDAEVLRTLTADLSTCLHGNTLSDVSVIFQTRGFLGNLQAEHSDWLSCFPRVKGRASDLLVIKKKGVEFSSSWQQQQTYLKMKMMKDTCHHDKCCHGYIINQNSLMSGLQYNEQQKSFVFDFGGQMFTITDTALSTDTKTKKDYQASIISFQAVFLNPDADEGRPASSCSGTADLSPPLDASLKQRFQLVSENDVIVNPNRKLPTLSFWLNKKHFDSQHALLWCLSRKYQKQLCCDEEPQCSVADLRDADSAQFHSCSLYPDSRECGGYENPRRQSCALVLETPPDNTYSKTVLGYRPAVRKIPAPGELKTVVLLCRPVQNHWAVNQWSSAPALCPEFTLKTPANMVSQDQWQVLSNSSVLVDRSLSTYDVIHISRDIATNPDKTRDFCLLACQKEESCVAVTLMQVASATRCILYPDTTICGLSSTLLSSNPTSSCRLVIREPASHVYLRTEPSRLVTSISIPGHGTLQGAVTETGLGSVRKSVVQFLGVPYARPPIGSLRFEAAQLADWTGTWDATKPRPSCIQPGDSETAASSEDCLYLNIFTPAQRRGHVPVLVFFTNLGAYQSSQMLDGSILAAVGNIVVVTASYRVAAFGFLSTESSGLHGNYGLSDQEAVLHWVNAHISLVGGDNERVTVGAEQRGADITSLHLLSSPRFQRMLLMGGSVFSPSLLQTPPSSRREALQLATELGCFDNLNDMEMAACLRAIPAHELNIAQTKLLAVSGPFQSWSPVHQPTNTSSFQRVDLLIGTSQHDSLITRARRLKDLGDLLGHADGKTAFYEALSRSLGSVTGSEQLKEVAVWFYSLDHSPTASGYNLFSRALDNATRAETSVPLDVQLMFGSPYHPINIQRFTRSDRRLSLATMTYFSTFVRTGNPNPSHLWAESVLPQWPQVVSSDTPLTYLELSPTLKHNEGLSQRSCSFWNHLASRLTSTNSGQMAVSKEKDESFEDELGRLDMDLVRKSKQHNLTSNNVRAILHEVITHEHVVSMMKAAIRDTQDQPMFHPQFVDIDLDDDEDSSDEEYCPDEEEDDDEEEEDTAEESFHSDVDIVASLPRKHQGSLSYLGENPTPVESLQSRPQDQTLSFSAPQHLLVAPESSFLDRLNAVDEELNCSSTYAYNQSLDKKAANDDAGVEDTGCLAYRTRSKLPLVNIPLGQLEAELLAPDITADMYEQSAAQREEDRHWAEWLQSLMDPENLEEADDDDDPEYNFVDDLDKPDKEDYRTDRAVQITRKEVNELLDELFDTLQDEKQEEAPSQAGSNFNTPQALCFGTPLAEMLTKQRQTIRKQYETLQQRRALQDMTNHDHCKASLKAGSEVNAITPVPVTPCQEAPPLHLNTAQKLQLQQQLQQHVQLLTQVHLLCRNRDNLMHEACMSKQYLEELIQFSRPEEELGHPSSFRVCNLQAALNLLQEVEQRAAPSTVSRAPASYKGWLPRMTAATNSEKSHTLIVLALKHFEGTLDMDQLISSYLLCKSRWSIRKHIKEMSTPKVSPDNVIKNSQLNIQKTRLSTNSYPHSLPPGCSLRLHPHFVSKARPPSLSHRRIFTLAHNASLLPLAKAPAERQVHCQPVRHQPVRPEAAGNMGSSKLPTHHCYGDTNPSDFSTEQEIEQDNSRKQNYDSGPHLPTQTSCNCSNPLTPCIETSGKARSFLLPMMWTPSTLPTPSCAITIQQDPGQQIQSLLNEGQKCTGPCHLERTESSRSPSPLSPRSVEQEGKPEVQQNQTTVEFISLNGGETTSRQEQGGSGGECTEGGGEEEPEGGEEREDGKRGGEEERENGGGEGEEDGEKDKNEDQDKDDDQEDEEEEDFDDLTQDEDDEEVMSTASEESVLSVPELQETMKQLTWLAAEQRHCTDGDSEEEHSPISPGSQEEEEEDDEEGPKGQEEEVEEERSSKEAREGMLSAEGRPQGVGRCSGRGRGRGRPLRGLRRSRQERHSKDATKLLLLYDDNILDNDPFRESKDVAFAQNYLSRFHMCTAELRRVLSRVRVSEAHFSAINDEERNMVSLFVFILSSSTSSEAGLLNQQSKQRCPDFFTPFSPLEGVQENPKQVREALQDDPVQVENFVSLLHDFEQLGQGQEVMPLFRKLRSILGDQSDLLRDFAAFLYPEQALQCGLFEEQQAFERSRRFLRQLEISFGDNPSHYQKIIKALTTSPDLNPSGIDELKAQMAILLKGHTHLQAEFWVFFEELHPPTAHPGQFEESHWPESGDSQVCRGEAAGGFEETSGGVSRAMKSLDPAYSHLNTGHSETGEKDQDVKRDSLHAEQRSASWESVVLTDEKEEEEMEKEEDEEERKKRTCLLGTHSTITQTAFPSSSFCLPVSSPRPPPDLPVCAKNISLTANGEKVILWTREADRVILTRCQQDGANQNTFQAISTLLGNKTPNEDLMGLFRTAARQTSSEEDAPPAQLTAAEDEDD</sequence>
<evidence type="ECO:0000313" key="18">
    <source>
        <dbReference type="EMBL" id="TWW79869.1"/>
    </source>
</evidence>
<feature type="region of interest" description="Disordered" evidence="16">
    <location>
        <begin position="1320"/>
        <end position="1390"/>
    </location>
</feature>
<keyword evidence="12" id="KW-0539">Nucleus</keyword>
<dbReference type="GO" id="GO:0005179">
    <property type="term" value="F:hormone activity"/>
    <property type="evidence" value="ECO:0007669"/>
    <property type="project" value="UniProtKB-KW"/>
</dbReference>
<dbReference type="Gene3D" id="4.10.800.10">
    <property type="entry name" value="Thyroglobulin type-1"/>
    <property type="match status" value="1"/>
</dbReference>
<dbReference type="InterPro" id="IPR002018">
    <property type="entry name" value="CarbesteraseB"/>
</dbReference>
<dbReference type="InterPro" id="IPR000716">
    <property type="entry name" value="Thyroglobulin_1"/>
</dbReference>
<dbReference type="GO" id="GO:0003712">
    <property type="term" value="F:transcription coregulator activity"/>
    <property type="evidence" value="ECO:0007669"/>
    <property type="project" value="TreeGrafter"/>
</dbReference>
<dbReference type="InterPro" id="IPR036857">
    <property type="entry name" value="Thyroglobulin_1_sf"/>
</dbReference>
<dbReference type="SUPFAM" id="SSF47762">
    <property type="entry name" value="PAH2 domain"/>
    <property type="match status" value="2"/>
</dbReference>
<dbReference type="SUPFAM" id="SSF46689">
    <property type="entry name" value="Homeodomain-like"/>
    <property type="match status" value="1"/>
</dbReference>
<dbReference type="Pfam" id="PF07699">
    <property type="entry name" value="Ephrin_rec_like"/>
    <property type="match status" value="1"/>
</dbReference>
<proteinExistence type="inferred from homology"/>
<evidence type="ECO:0000256" key="9">
    <source>
        <dbReference type="ARBA" id="ARBA00023015"/>
    </source>
</evidence>
<feature type="region of interest" description="Disordered" evidence="16">
    <location>
        <begin position="1997"/>
        <end position="2243"/>
    </location>
</feature>
<dbReference type="PANTHER" id="PTHR16088:SF3">
    <property type="entry name" value="GON-4-LIKE PROTEIN"/>
    <property type="match status" value="1"/>
</dbReference>
<evidence type="ECO:0000256" key="14">
    <source>
        <dbReference type="PROSITE-ProRule" id="PRU00500"/>
    </source>
</evidence>
<feature type="compositionally biased region" description="Acidic residues" evidence="16">
    <location>
        <begin position="2586"/>
        <end position="2599"/>
    </location>
</feature>
<evidence type="ECO:0000256" key="2">
    <source>
        <dbReference type="ARBA" id="ARBA00005964"/>
    </source>
</evidence>
<comment type="similarity">
    <text evidence="2">Belongs to the type-B carboxylesterase/lipase family.</text>
</comment>
<dbReference type="InterPro" id="IPR052435">
    <property type="entry name" value="YY1-Transcr_Regul"/>
</dbReference>
<keyword evidence="19" id="KW-1185">Reference proteome</keyword>
<dbReference type="Proteomes" id="UP000324091">
    <property type="component" value="Chromosome 10"/>
</dbReference>
<comment type="caution">
    <text evidence="14">Lacks conserved residue(s) required for the propagation of feature annotation.</text>
</comment>
<reference evidence="18 19" key="1">
    <citation type="submission" date="2019-04" db="EMBL/GenBank/DDBJ databases">
        <title>Chromosome genome assembly for Takifugu flavidus.</title>
        <authorList>
            <person name="Xiao S."/>
        </authorList>
    </citation>
    <scope>NUCLEOTIDE SEQUENCE [LARGE SCALE GENOMIC DNA]</scope>
    <source>
        <strain evidence="18">HTHZ2018</strain>
        <tissue evidence="18">Muscle</tissue>
    </source>
</reference>
<evidence type="ECO:0000259" key="17">
    <source>
        <dbReference type="PROSITE" id="PS51162"/>
    </source>
</evidence>
<dbReference type="Gene3D" id="1.20.1160.11">
    <property type="entry name" value="Paired amphipathic helix"/>
    <property type="match status" value="1"/>
</dbReference>
<evidence type="ECO:0000256" key="10">
    <source>
        <dbReference type="ARBA" id="ARBA00023157"/>
    </source>
</evidence>
<dbReference type="GO" id="GO:0042446">
    <property type="term" value="P:hormone biosynthetic process"/>
    <property type="evidence" value="ECO:0007669"/>
    <property type="project" value="UniProtKB-KW"/>
</dbReference>
<protein>
    <recommendedName>
        <fullName evidence="3">Thyroglobulin</fullName>
    </recommendedName>
</protein>
<dbReference type="Gene3D" id="2.10.50.10">
    <property type="entry name" value="Tumor Necrosis Factor Receptor, subunit A, domain 2"/>
    <property type="match status" value="1"/>
</dbReference>
<dbReference type="PROSITE" id="PS51162">
    <property type="entry name" value="THYROGLOBULIN_1_2"/>
    <property type="match status" value="1"/>
</dbReference>
<evidence type="ECO:0000256" key="16">
    <source>
        <dbReference type="SAM" id="MobiDB-lite"/>
    </source>
</evidence>
<feature type="compositionally biased region" description="Polar residues" evidence="16">
    <location>
        <begin position="1380"/>
        <end position="1390"/>
    </location>
</feature>
<feature type="compositionally biased region" description="Basic and acidic residues" evidence="16">
    <location>
        <begin position="2073"/>
        <end position="2086"/>
    </location>
</feature>
<feature type="compositionally biased region" description="Basic and acidic residues" evidence="16">
    <location>
        <begin position="2556"/>
        <end position="2573"/>
    </location>
</feature>
<dbReference type="SMART" id="SM00211">
    <property type="entry name" value="TY"/>
    <property type="match status" value="3"/>
</dbReference>
<dbReference type="SUPFAM" id="SSF57610">
    <property type="entry name" value="Thyroglobulin type-1 domain"/>
    <property type="match status" value="1"/>
</dbReference>
<comment type="subcellular location">
    <subcellularLocation>
        <location evidence="1">Nucleus</location>
    </subcellularLocation>
</comment>
<feature type="compositionally biased region" description="Basic and acidic residues" evidence="16">
    <location>
        <begin position="2187"/>
        <end position="2206"/>
    </location>
</feature>
<dbReference type="Pfam" id="PF00086">
    <property type="entry name" value="Thyroglobulin_1"/>
    <property type="match status" value="1"/>
</dbReference>
<dbReference type="InterPro" id="IPR011641">
    <property type="entry name" value="Tyr-kin_ephrin_A/B_rcpt-like"/>
</dbReference>
<dbReference type="GO" id="GO:0006355">
    <property type="term" value="P:regulation of DNA-templated transcription"/>
    <property type="evidence" value="ECO:0007669"/>
    <property type="project" value="InterPro"/>
</dbReference>
<evidence type="ECO:0000256" key="4">
    <source>
        <dbReference type="ARBA" id="ARBA00022534"/>
    </source>
</evidence>
<keyword evidence="7" id="KW-0372">Hormone</keyword>
<keyword evidence="9" id="KW-0805">Transcription regulation</keyword>
<evidence type="ECO:0000256" key="12">
    <source>
        <dbReference type="ARBA" id="ARBA00023242"/>
    </source>
</evidence>
<feature type="domain" description="Thyroglobulin type-1" evidence="17">
    <location>
        <begin position="69"/>
        <end position="116"/>
    </location>
</feature>
<dbReference type="InterPro" id="IPR029058">
    <property type="entry name" value="AB_hydrolase_fold"/>
</dbReference>
<feature type="compositionally biased region" description="Low complexity" evidence="16">
    <location>
        <begin position="2008"/>
        <end position="2018"/>
    </location>
</feature>
<feature type="compositionally biased region" description="Acidic residues" evidence="16">
    <location>
        <begin position="2177"/>
        <end position="2186"/>
    </location>
</feature>
<feature type="compositionally biased region" description="Polar residues" evidence="16">
    <location>
        <begin position="2027"/>
        <end position="2048"/>
    </location>
</feature>
<evidence type="ECO:0000256" key="5">
    <source>
        <dbReference type="ARBA" id="ARBA00022641"/>
    </source>
</evidence>
<evidence type="ECO:0000256" key="6">
    <source>
        <dbReference type="ARBA" id="ARBA00022653"/>
    </source>
</evidence>
<evidence type="ECO:0000256" key="11">
    <source>
        <dbReference type="ARBA" id="ARBA00023163"/>
    </source>
</evidence>
<dbReference type="Gene3D" id="3.40.50.1820">
    <property type="entry name" value="alpha/beta hydrolase"/>
    <property type="match status" value="1"/>
</dbReference>
<dbReference type="InterPro" id="IPR019819">
    <property type="entry name" value="Carboxylesterase_B_CS"/>
</dbReference>
<feature type="compositionally biased region" description="Basic residues" evidence="16">
    <location>
        <begin position="2223"/>
        <end position="2240"/>
    </location>
</feature>
<feature type="compositionally biased region" description="Gly residues" evidence="16">
    <location>
        <begin position="2051"/>
        <end position="2060"/>
    </location>
</feature>
<feature type="compositionally biased region" description="Acidic residues" evidence="16">
    <location>
        <begin position="2102"/>
        <end position="2128"/>
    </location>
</feature>
<dbReference type="Pfam" id="PF02671">
    <property type="entry name" value="PAH"/>
    <property type="match status" value="1"/>
</dbReference>
<dbReference type="SUPFAM" id="SSF53474">
    <property type="entry name" value="alpha/beta-Hydrolases"/>
    <property type="match status" value="1"/>
</dbReference>
<dbReference type="InterPro" id="IPR003822">
    <property type="entry name" value="PAH"/>
</dbReference>
<evidence type="ECO:0000256" key="3">
    <source>
        <dbReference type="ARBA" id="ARBA00017326"/>
    </source>
</evidence>
<dbReference type="SMART" id="SM01411">
    <property type="entry name" value="Ephrin_rec_like"/>
    <property type="match status" value="1"/>
</dbReference>
<keyword evidence="11" id="KW-0804">Transcription</keyword>
<evidence type="ECO:0000256" key="7">
    <source>
        <dbReference type="ARBA" id="ARBA00022702"/>
    </source>
</evidence>
<comment type="subunit">
    <text evidence="13">Monomer. Homodimer (via ChEL region); occurs in the endoplasmic reticulum and is required for export to the Golgi apparatus. Homooligomer; disulfide-linked; stored in this form in the thyroid follicle lumen.</text>
</comment>
<accession>A0A5C6PLR1</accession>
<dbReference type="InterPro" id="IPR036600">
    <property type="entry name" value="PAH_sf"/>
</dbReference>
<feature type="region of interest" description="Disordered" evidence="16">
    <location>
        <begin position="2702"/>
        <end position="2724"/>
    </location>
</feature>
<keyword evidence="5" id="KW-0765">Sulfation</keyword>